<protein>
    <recommendedName>
        <fullName evidence="1">diguanylate cyclase</fullName>
        <ecNumber evidence="1">2.7.7.65</ecNumber>
    </recommendedName>
</protein>
<dbReference type="NCBIfam" id="TIGR00254">
    <property type="entry name" value="GGDEF"/>
    <property type="match status" value="1"/>
</dbReference>
<dbReference type="EC" id="2.7.7.65" evidence="1"/>
<feature type="transmembrane region" description="Helical" evidence="3">
    <location>
        <begin position="12"/>
        <end position="31"/>
    </location>
</feature>
<dbReference type="InterPro" id="IPR000160">
    <property type="entry name" value="GGDEF_dom"/>
</dbReference>
<keyword evidence="6" id="KW-1185">Reference proteome</keyword>
<dbReference type="PANTHER" id="PTHR45138">
    <property type="entry name" value="REGULATORY COMPONENTS OF SENSORY TRANSDUCTION SYSTEM"/>
    <property type="match status" value="1"/>
</dbReference>
<evidence type="ECO:0000313" key="6">
    <source>
        <dbReference type="Proteomes" id="UP000774958"/>
    </source>
</evidence>
<dbReference type="RefSeq" id="WP_224161999.1">
    <property type="nucleotide sequence ID" value="NZ_JAIRBT010000002.1"/>
</dbReference>
<keyword evidence="3" id="KW-0472">Membrane</keyword>
<dbReference type="Proteomes" id="UP000774958">
    <property type="component" value="Unassembled WGS sequence"/>
</dbReference>
<dbReference type="CDD" id="cd01949">
    <property type="entry name" value="GGDEF"/>
    <property type="match status" value="1"/>
</dbReference>
<proteinExistence type="predicted"/>
<comment type="catalytic activity">
    <reaction evidence="2">
        <text>2 GTP = 3',3'-c-di-GMP + 2 diphosphate</text>
        <dbReference type="Rhea" id="RHEA:24898"/>
        <dbReference type="ChEBI" id="CHEBI:33019"/>
        <dbReference type="ChEBI" id="CHEBI:37565"/>
        <dbReference type="ChEBI" id="CHEBI:58805"/>
        <dbReference type="EC" id="2.7.7.65"/>
    </reaction>
</comment>
<gene>
    <name evidence="5" type="ORF">LA374_01740</name>
</gene>
<keyword evidence="3" id="KW-1133">Transmembrane helix</keyword>
<evidence type="ECO:0000256" key="2">
    <source>
        <dbReference type="ARBA" id="ARBA00034247"/>
    </source>
</evidence>
<evidence type="ECO:0000256" key="1">
    <source>
        <dbReference type="ARBA" id="ARBA00012528"/>
    </source>
</evidence>
<accession>A0ABS7V786</accession>
<dbReference type="InterPro" id="IPR050469">
    <property type="entry name" value="Diguanylate_Cyclase"/>
</dbReference>
<dbReference type="InterPro" id="IPR029787">
    <property type="entry name" value="Nucleotide_cyclase"/>
</dbReference>
<evidence type="ECO:0000256" key="3">
    <source>
        <dbReference type="SAM" id="Phobius"/>
    </source>
</evidence>
<dbReference type="InterPro" id="IPR043128">
    <property type="entry name" value="Rev_trsase/Diguanyl_cyclase"/>
</dbReference>
<evidence type="ECO:0000313" key="5">
    <source>
        <dbReference type="EMBL" id="MBZ6064942.1"/>
    </source>
</evidence>
<feature type="transmembrane region" description="Helical" evidence="3">
    <location>
        <begin position="43"/>
        <end position="64"/>
    </location>
</feature>
<dbReference type="SUPFAM" id="SSF55073">
    <property type="entry name" value="Nucleotide cyclase"/>
    <property type="match status" value="1"/>
</dbReference>
<dbReference type="PROSITE" id="PS50887">
    <property type="entry name" value="GGDEF"/>
    <property type="match status" value="1"/>
</dbReference>
<organism evidence="5 6">
    <name type="scientific">Aeromonas schubertii</name>
    <dbReference type="NCBI Taxonomy" id="652"/>
    <lineage>
        <taxon>Bacteria</taxon>
        <taxon>Pseudomonadati</taxon>
        <taxon>Pseudomonadota</taxon>
        <taxon>Gammaproteobacteria</taxon>
        <taxon>Aeromonadales</taxon>
        <taxon>Aeromonadaceae</taxon>
        <taxon>Aeromonas</taxon>
    </lineage>
</organism>
<dbReference type="EMBL" id="JAIRBT010000002">
    <property type="protein sequence ID" value="MBZ6064942.1"/>
    <property type="molecule type" value="Genomic_DNA"/>
</dbReference>
<dbReference type="SMART" id="SM00267">
    <property type="entry name" value="GGDEF"/>
    <property type="match status" value="1"/>
</dbReference>
<name>A0ABS7V786_9GAMM</name>
<sequence length="381" mass="42268">MDAALSHTDTRLLILMVLFGYVLAFLTLTLTWRAYRQIPGIHFWWAASLMALAGLTGFVVGTQLTLQSGLWAGNLFLLLHAALMLAGVRAFLQLPNEWQRWCSGLLLLLGLLGLSHWLGMPRASLLLMAIAFSGFGAMLIWQLARHGGRDYRLVMPLLGLVTLSLTLFVLINTLLMSGIPLPWDHRAAIITACLAMLVAGYLTPVGVLLLCIQHHTLALRQQATHDPLTGLYNRRGLHQRMRTLMDRAPLMVAMMDLDDFKQINDRFGHEMGDRVLQGVGRQLQRLPGTVAARIGGEEFVLLTHLDEEQSYRLCEQLCAEIALLSFGEVRVTASLGVDRILAGERLEAALKRADLALYRAKRLGKNRVCGSECLDKMPSGL</sequence>
<feature type="domain" description="GGDEF" evidence="4">
    <location>
        <begin position="248"/>
        <end position="373"/>
    </location>
</feature>
<dbReference type="Pfam" id="PF00990">
    <property type="entry name" value="GGDEF"/>
    <property type="match status" value="1"/>
</dbReference>
<dbReference type="PANTHER" id="PTHR45138:SF9">
    <property type="entry name" value="DIGUANYLATE CYCLASE DGCM-RELATED"/>
    <property type="match status" value="1"/>
</dbReference>
<evidence type="ECO:0000259" key="4">
    <source>
        <dbReference type="PROSITE" id="PS50887"/>
    </source>
</evidence>
<feature type="transmembrane region" description="Helical" evidence="3">
    <location>
        <begin position="153"/>
        <end position="175"/>
    </location>
</feature>
<feature type="transmembrane region" description="Helical" evidence="3">
    <location>
        <begin position="70"/>
        <end position="92"/>
    </location>
</feature>
<dbReference type="Gene3D" id="3.30.70.270">
    <property type="match status" value="1"/>
</dbReference>
<feature type="transmembrane region" description="Helical" evidence="3">
    <location>
        <begin position="101"/>
        <end position="118"/>
    </location>
</feature>
<reference evidence="5 6" key="1">
    <citation type="submission" date="2021-09" db="EMBL/GenBank/DDBJ databases">
        <title>Aeromonas schubertii isolated from Asian sea bass.</title>
        <authorList>
            <person name="Pinpimai K."/>
        </authorList>
    </citation>
    <scope>NUCLEOTIDE SEQUENCE [LARGE SCALE GENOMIC DNA]</scope>
    <source>
        <strain evidence="5 6">CHULA2021a</strain>
    </source>
</reference>
<feature type="transmembrane region" description="Helical" evidence="3">
    <location>
        <begin position="124"/>
        <end position="141"/>
    </location>
</feature>
<feature type="transmembrane region" description="Helical" evidence="3">
    <location>
        <begin position="187"/>
        <end position="212"/>
    </location>
</feature>
<comment type="caution">
    <text evidence="5">The sequence shown here is derived from an EMBL/GenBank/DDBJ whole genome shotgun (WGS) entry which is preliminary data.</text>
</comment>
<keyword evidence="3" id="KW-0812">Transmembrane</keyword>